<dbReference type="EMBL" id="CAJPDQ010000003">
    <property type="protein sequence ID" value="CAF9906646.1"/>
    <property type="molecule type" value="Genomic_DNA"/>
</dbReference>
<dbReference type="AlphaFoldDB" id="A0A8H3EH45"/>
<accession>A0A8H3EH45</accession>
<dbReference type="PANTHER" id="PTHR35910:SF6">
    <property type="entry name" value="2EXR DOMAIN-CONTAINING PROTEIN"/>
    <property type="match status" value="1"/>
</dbReference>
<dbReference type="Proteomes" id="UP000664169">
    <property type="component" value="Unassembled WGS sequence"/>
</dbReference>
<reference evidence="2" key="1">
    <citation type="submission" date="2021-03" db="EMBL/GenBank/DDBJ databases">
        <authorList>
            <person name="Tagirdzhanova G."/>
        </authorList>
    </citation>
    <scope>NUCLEOTIDE SEQUENCE</scope>
</reference>
<evidence type="ECO:0000313" key="2">
    <source>
        <dbReference type="EMBL" id="CAF9906646.1"/>
    </source>
</evidence>
<dbReference type="OrthoDB" id="3546385at2759"/>
<dbReference type="Pfam" id="PF20150">
    <property type="entry name" value="2EXR"/>
    <property type="match status" value="1"/>
</dbReference>
<evidence type="ECO:0000313" key="3">
    <source>
        <dbReference type="Proteomes" id="UP000664169"/>
    </source>
</evidence>
<evidence type="ECO:0000259" key="1">
    <source>
        <dbReference type="Pfam" id="PF20150"/>
    </source>
</evidence>
<dbReference type="InterPro" id="IPR045518">
    <property type="entry name" value="2EXR"/>
</dbReference>
<name>A0A8H3EH45_9LECA</name>
<protein>
    <recommendedName>
        <fullName evidence="1">2EXR domain-containing protein</fullName>
    </recommendedName>
</protein>
<feature type="domain" description="2EXR" evidence="1">
    <location>
        <begin position="3"/>
        <end position="120"/>
    </location>
</feature>
<comment type="caution">
    <text evidence="2">The sequence shown here is derived from an EMBL/GenBank/DDBJ whole genome shotgun (WGS) entry which is preliminary data.</text>
</comment>
<gene>
    <name evidence="2" type="ORF">GOMPHAMPRED_004831</name>
</gene>
<proteinExistence type="predicted"/>
<dbReference type="PANTHER" id="PTHR35910">
    <property type="entry name" value="2EXR DOMAIN-CONTAINING PROTEIN"/>
    <property type="match status" value="1"/>
</dbReference>
<organism evidence="2 3">
    <name type="scientific">Gomphillus americanus</name>
    <dbReference type="NCBI Taxonomy" id="1940652"/>
    <lineage>
        <taxon>Eukaryota</taxon>
        <taxon>Fungi</taxon>
        <taxon>Dikarya</taxon>
        <taxon>Ascomycota</taxon>
        <taxon>Pezizomycotina</taxon>
        <taxon>Lecanoromycetes</taxon>
        <taxon>OSLEUM clade</taxon>
        <taxon>Ostropomycetidae</taxon>
        <taxon>Ostropales</taxon>
        <taxon>Graphidaceae</taxon>
        <taxon>Gomphilloideae</taxon>
        <taxon>Gomphillus</taxon>
    </lineage>
</organism>
<keyword evidence="3" id="KW-1185">Reference proteome</keyword>
<sequence>MAFRLFPRLPTELRQQIWNAALPREIGQTLYCYKTGCWEPRQLTEVDEGFEPTHETNLYLTFQEELLDPVLFEIPLLFVNREARIVAQQWLTRHGIDSYQSKDDHSIVFACRFNTDRDSLYVDHDALSYFIVEPGEREFALDLTGKPLMFSPASVKHLALPVTVFLPEMGYELVYVLEEFYSHIQEIWMVVWPLPDFQPLSSLKQNVNRRWEVDPTRNETACQQVYNEALDGDNKEAIRKVTVQDLVQRVKVEINRATNGQLFKDLVIRPVVALRK</sequence>